<evidence type="ECO:0000313" key="2">
    <source>
        <dbReference type="Proteomes" id="UP001596547"/>
    </source>
</evidence>
<dbReference type="AlphaFoldDB" id="A0ABD6AAJ1"/>
<sequence length="95" mass="10233">MRDAEGEIAEFERGDVVWGVDPFKQDPITDPEVSPDGGGVAPRPWLIVSTEAVPFHPDQYLCLTLTTRTWHGASIPLSAESWAEGGAPEGSSIMP</sequence>
<accession>A0ABD6AAJ1</accession>
<proteinExistence type="predicted"/>
<keyword evidence="2" id="KW-1185">Reference proteome</keyword>
<name>A0ABD6AAJ1_9EURY</name>
<gene>
    <name evidence="1" type="ORF">ACFQPE_10305</name>
</gene>
<organism evidence="1 2">
    <name type="scientific">Halomarina halobia</name>
    <dbReference type="NCBI Taxonomy" id="3033386"/>
    <lineage>
        <taxon>Archaea</taxon>
        <taxon>Methanobacteriati</taxon>
        <taxon>Methanobacteriota</taxon>
        <taxon>Stenosarchaea group</taxon>
        <taxon>Halobacteria</taxon>
        <taxon>Halobacteriales</taxon>
        <taxon>Natronomonadaceae</taxon>
        <taxon>Halomarina</taxon>
    </lineage>
</organism>
<evidence type="ECO:0008006" key="3">
    <source>
        <dbReference type="Google" id="ProtNLM"/>
    </source>
</evidence>
<evidence type="ECO:0000313" key="1">
    <source>
        <dbReference type="EMBL" id="MFC7317186.1"/>
    </source>
</evidence>
<reference evidence="1 2" key="1">
    <citation type="journal article" date="2019" name="Int. J. Syst. Evol. Microbiol.">
        <title>The Global Catalogue of Microorganisms (GCM) 10K type strain sequencing project: providing services to taxonomists for standard genome sequencing and annotation.</title>
        <authorList>
            <consortium name="The Broad Institute Genomics Platform"/>
            <consortium name="The Broad Institute Genome Sequencing Center for Infectious Disease"/>
            <person name="Wu L."/>
            <person name="Ma J."/>
        </authorList>
    </citation>
    <scope>NUCLEOTIDE SEQUENCE [LARGE SCALE GENOMIC DNA]</scope>
    <source>
        <strain evidence="1 2">PSR21</strain>
    </source>
</reference>
<dbReference type="EMBL" id="JBHTBF010000002">
    <property type="protein sequence ID" value="MFC7317186.1"/>
    <property type="molecule type" value="Genomic_DNA"/>
</dbReference>
<dbReference type="RefSeq" id="WP_276303562.1">
    <property type="nucleotide sequence ID" value="NZ_CP119992.1"/>
</dbReference>
<comment type="caution">
    <text evidence="1">The sequence shown here is derived from an EMBL/GenBank/DDBJ whole genome shotgun (WGS) entry which is preliminary data.</text>
</comment>
<dbReference type="GeneID" id="79316159"/>
<protein>
    <recommendedName>
        <fullName evidence="3">Type II toxin-antitoxin system PemK/MazF family toxin</fullName>
    </recommendedName>
</protein>
<dbReference type="Proteomes" id="UP001596547">
    <property type="component" value="Unassembled WGS sequence"/>
</dbReference>